<dbReference type="Gene3D" id="3.40.50.300">
    <property type="entry name" value="P-loop containing nucleotide triphosphate hydrolases"/>
    <property type="match status" value="1"/>
</dbReference>
<dbReference type="PIRSF" id="PIRSF003092">
    <property type="entry name" value="MinD"/>
    <property type="match status" value="1"/>
</dbReference>
<sequence length="302" mass="33044">MSDQAASLRELMATRPIPKIPEENLTTKQKVKKQAKLIAVASGKGGVGKSNFTLNLALKIHAAGKKVLVFDADMGMANIDVLMGVSSKFSLYHVLTREKRISDIIQLGPLGLPYIAGGSGFVELLSLTEQDIDAFTRDLESLASEMDYIFFDTGAGLSLENRSFIAAADECIVVTTPEPTAITDAYALIKMMHKINGHSPFGMIVNRAENKREAEQVSSKIQLVAKRFLGADIPLIGYVTEDSHVMRAVKKQTPFTTLYPNCTASKDMERISQNYTEMGRPISSEGPGLRGFVAKWLRKTAQ</sequence>
<dbReference type="Proteomes" id="UP001597169">
    <property type="component" value="Unassembled WGS sequence"/>
</dbReference>
<comment type="caution">
    <text evidence="3">The sequence shown here is derived from an EMBL/GenBank/DDBJ whole genome shotgun (WGS) entry which is preliminary data.</text>
</comment>
<dbReference type="InterPro" id="IPR033756">
    <property type="entry name" value="YlxH/NBP35"/>
</dbReference>
<dbReference type="Pfam" id="PF10609">
    <property type="entry name" value="ParA"/>
    <property type="match status" value="1"/>
</dbReference>
<evidence type="ECO:0000256" key="1">
    <source>
        <dbReference type="ARBA" id="ARBA00022741"/>
    </source>
</evidence>
<dbReference type="InterPro" id="IPR025501">
    <property type="entry name" value="MinD_FleN"/>
</dbReference>
<keyword evidence="4" id="KW-1185">Reference proteome</keyword>
<dbReference type="RefSeq" id="WP_091155158.1">
    <property type="nucleotide sequence ID" value="NZ_JBHTKX010000001.1"/>
</dbReference>
<keyword evidence="1" id="KW-0547">Nucleotide-binding</keyword>
<accession>A0ABW3PWK2</accession>
<evidence type="ECO:0000313" key="3">
    <source>
        <dbReference type="EMBL" id="MFD1128552.1"/>
    </source>
</evidence>
<gene>
    <name evidence="3" type="ORF">ACFQ3J_10235</name>
</gene>
<name>A0ABW3PWK2_9BACL</name>
<evidence type="ECO:0000313" key="4">
    <source>
        <dbReference type="Proteomes" id="UP001597169"/>
    </source>
</evidence>
<proteinExistence type="predicted"/>
<organism evidence="3 4">
    <name type="scientific">Paenibacillus provencensis</name>
    <dbReference type="NCBI Taxonomy" id="441151"/>
    <lineage>
        <taxon>Bacteria</taxon>
        <taxon>Bacillati</taxon>
        <taxon>Bacillota</taxon>
        <taxon>Bacilli</taxon>
        <taxon>Bacillales</taxon>
        <taxon>Paenibacillaceae</taxon>
        <taxon>Paenibacillus</taxon>
    </lineage>
</organism>
<protein>
    <submittedName>
        <fullName evidence="3">MinD/ParA family protein</fullName>
    </submittedName>
</protein>
<dbReference type="CDD" id="cd02038">
    <property type="entry name" value="FlhG-like"/>
    <property type="match status" value="1"/>
</dbReference>
<dbReference type="InterPro" id="IPR027417">
    <property type="entry name" value="P-loop_NTPase"/>
</dbReference>
<evidence type="ECO:0000256" key="2">
    <source>
        <dbReference type="ARBA" id="ARBA00022840"/>
    </source>
</evidence>
<reference evidence="4" key="1">
    <citation type="journal article" date="2019" name="Int. J. Syst. Evol. Microbiol.">
        <title>The Global Catalogue of Microorganisms (GCM) 10K type strain sequencing project: providing services to taxonomists for standard genome sequencing and annotation.</title>
        <authorList>
            <consortium name="The Broad Institute Genomics Platform"/>
            <consortium name="The Broad Institute Genome Sequencing Center for Infectious Disease"/>
            <person name="Wu L."/>
            <person name="Ma J."/>
        </authorList>
    </citation>
    <scope>NUCLEOTIDE SEQUENCE [LARGE SCALE GENOMIC DNA]</scope>
    <source>
        <strain evidence="4">CCUG 53519</strain>
    </source>
</reference>
<dbReference type="InterPro" id="IPR033875">
    <property type="entry name" value="FlhG"/>
</dbReference>
<dbReference type="SUPFAM" id="SSF52540">
    <property type="entry name" value="P-loop containing nucleoside triphosphate hydrolases"/>
    <property type="match status" value="1"/>
</dbReference>
<dbReference type="EMBL" id="JBHTKX010000001">
    <property type="protein sequence ID" value="MFD1128552.1"/>
    <property type="molecule type" value="Genomic_DNA"/>
</dbReference>
<keyword evidence="2" id="KW-0067">ATP-binding</keyword>
<dbReference type="PANTHER" id="PTHR43384:SF4">
    <property type="entry name" value="CELLULOSE BIOSYNTHESIS PROTEIN BCSQ-RELATED"/>
    <property type="match status" value="1"/>
</dbReference>
<dbReference type="InterPro" id="IPR050625">
    <property type="entry name" value="ParA/MinD_ATPase"/>
</dbReference>
<dbReference type="PANTHER" id="PTHR43384">
    <property type="entry name" value="SEPTUM SITE-DETERMINING PROTEIN MIND HOMOLOG, CHLOROPLASTIC-RELATED"/>
    <property type="match status" value="1"/>
</dbReference>